<accession>A0A9P5U9X4</accession>
<reference evidence="2" key="1">
    <citation type="submission" date="2020-11" db="EMBL/GenBank/DDBJ databases">
        <authorList>
            <consortium name="DOE Joint Genome Institute"/>
            <person name="Ahrendt S."/>
            <person name="Riley R."/>
            <person name="Andreopoulos W."/>
            <person name="Labutti K."/>
            <person name="Pangilinan J."/>
            <person name="Ruiz-Duenas F.J."/>
            <person name="Barrasa J.M."/>
            <person name="Sanchez-Garcia M."/>
            <person name="Camarero S."/>
            <person name="Miyauchi S."/>
            <person name="Serrano A."/>
            <person name="Linde D."/>
            <person name="Babiker R."/>
            <person name="Drula E."/>
            <person name="Ayuso-Fernandez I."/>
            <person name="Pacheco R."/>
            <person name="Padilla G."/>
            <person name="Ferreira P."/>
            <person name="Barriuso J."/>
            <person name="Kellner H."/>
            <person name="Castanera R."/>
            <person name="Alfaro M."/>
            <person name="Ramirez L."/>
            <person name="Pisabarro A.G."/>
            <person name="Kuo A."/>
            <person name="Tritt A."/>
            <person name="Lipzen A."/>
            <person name="He G."/>
            <person name="Yan M."/>
            <person name="Ng V."/>
            <person name="Cullen D."/>
            <person name="Martin F."/>
            <person name="Rosso M.-N."/>
            <person name="Henrissat B."/>
            <person name="Hibbett D."/>
            <person name="Martinez A.T."/>
            <person name="Grigoriev I.V."/>
        </authorList>
    </citation>
    <scope>NUCLEOTIDE SEQUENCE</scope>
    <source>
        <strain evidence="2">AH 40177</strain>
    </source>
</reference>
<sequence length="130" mass="14002">MVSGYKDLGPDAAAFQINVNAEDVDDVKALMDLHSFPLALTTSPIHKKTTPPQPPRPSRPSPYPMHPRTSPTSPWPASCVRVPASLKKKPSPSTNTAASMPQVIQQPARPQYPDIQISAGARVGKRDGNK</sequence>
<evidence type="ECO:0000313" key="3">
    <source>
        <dbReference type="Proteomes" id="UP000772434"/>
    </source>
</evidence>
<feature type="compositionally biased region" description="Pro residues" evidence="1">
    <location>
        <begin position="51"/>
        <end position="65"/>
    </location>
</feature>
<dbReference type="EMBL" id="JADNRY010000032">
    <property type="protein sequence ID" value="KAF9071419.1"/>
    <property type="molecule type" value="Genomic_DNA"/>
</dbReference>
<comment type="caution">
    <text evidence="2">The sequence shown here is derived from an EMBL/GenBank/DDBJ whole genome shotgun (WGS) entry which is preliminary data.</text>
</comment>
<gene>
    <name evidence="2" type="ORF">BDP27DRAFT_517376</name>
</gene>
<organism evidence="2 3">
    <name type="scientific">Rhodocollybia butyracea</name>
    <dbReference type="NCBI Taxonomy" id="206335"/>
    <lineage>
        <taxon>Eukaryota</taxon>
        <taxon>Fungi</taxon>
        <taxon>Dikarya</taxon>
        <taxon>Basidiomycota</taxon>
        <taxon>Agaricomycotina</taxon>
        <taxon>Agaricomycetes</taxon>
        <taxon>Agaricomycetidae</taxon>
        <taxon>Agaricales</taxon>
        <taxon>Marasmiineae</taxon>
        <taxon>Omphalotaceae</taxon>
        <taxon>Rhodocollybia</taxon>
    </lineage>
</organism>
<dbReference type="AlphaFoldDB" id="A0A9P5U9X4"/>
<feature type="compositionally biased region" description="Polar residues" evidence="1">
    <location>
        <begin position="91"/>
        <end position="105"/>
    </location>
</feature>
<keyword evidence="3" id="KW-1185">Reference proteome</keyword>
<evidence type="ECO:0000256" key="1">
    <source>
        <dbReference type="SAM" id="MobiDB-lite"/>
    </source>
</evidence>
<evidence type="ECO:0000313" key="2">
    <source>
        <dbReference type="EMBL" id="KAF9071419.1"/>
    </source>
</evidence>
<feature type="region of interest" description="Disordered" evidence="1">
    <location>
        <begin position="38"/>
        <end position="130"/>
    </location>
</feature>
<protein>
    <submittedName>
        <fullName evidence="2">Uncharacterized protein</fullName>
    </submittedName>
</protein>
<name>A0A9P5U9X4_9AGAR</name>
<proteinExistence type="predicted"/>
<dbReference type="Proteomes" id="UP000772434">
    <property type="component" value="Unassembled WGS sequence"/>
</dbReference>